<dbReference type="InterPro" id="IPR007159">
    <property type="entry name" value="SpoVT-AbrB_dom"/>
</dbReference>
<dbReference type="InterPro" id="IPR028366">
    <property type="entry name" value="PhoU"/>
</dbReference>
<reference evidence="2 3" key="1">
    <citation type="journal article" date="2012" name="J. Bacteriol.">
        <title>Complete genome sequence of the hyperthermophilic cellulolytic Crenarchaeon 'Thermogladius cellulolyticus' 1633.</title>
        <authorList>
            <person name="Mardanov A.V."/>
            <person name="Kochetkova T.V."/>
            <person name="Beletsky A.V."/>
            <person name="Bonch-Osmolovskaya E.A."/>
            <person name="Ravin N.V."/>
            <person name="Skryabin K.G."/>
        </authorList>
    </citation>
    <scope>NUCLEOTIDE SEQUENCE [LARGE SCALE GENOMIC DNA]</scope>
    <source>
        <strain evidence="3">DSM 22663 / VKM B-2946 / 1633</strain>
    </source>
</reference>
<dbReference type="HOGENOM" id="CLU_069302_1_0_2"/>
<evidence type="ECO:0000259" key="1">
    <source>
        <dbReference type="SMART" id="SM00966"/>
    </source>
</evidence>
<dbReference type="PANTHER" id="PTHR42930:SF2">
    <property type="entry name" value="PHOU DOMAIN-CONTAINING PROTEIN"/>
    <property type="match status" value="1"/>
</dbReference>
<dbReference type="GO" id="GO:0003677">
    <property type="term" value="F:DNA binding"/>
    <property type="evidence" value="ECO:0007669"/>
    <property type="project" value="InterPro"/>
</dbReference>
<dbReference type="GO" id="GO:0030643">
    <property type="term" value="P:intracellular phosphate ion homeostasis"/>
    <property type="evidence" value="ECO:0007669"/>
    <property type="project" value="InterPro"/>
</dbReference>
<evidence type="ECO:0000313" key="3">
    <source>
        <dbReference type="Proteomes" id="UP000005270"/>
    </source>
</evidence>
<dbReference type="EMBL" id="CP003531">
    <property type="protein sequence ID" value="AFK51302.1"/>
    <property type="molecule type" value="Genomic_DNA"/>
</dbReference>
<dbReference type="InterPro" id="IPR038078">
    <property type="entry name" value="PhoU-like_sf"/>
</dbReference>
<dbReference type="eggNOG" id="arCOG00318">
    <property type="taxonomic scope" value="Archaea"/>
</dbReference>
<evidence type="ECO:0000313" key="2">
    <source>
        <dbReference type="EMBL" id="AFK51302.1"/>
    </source>
</evidence>
<accession>I3TEW4</accession>
<dbReference type="SMART" id="SM00966">
    <property type="entry name" value="SpoVT_AbrB"/>
    <property type="match status" value="1"/>
</dbReference>
<organism evidence="2 3">
    <name type="scientific">Thermogladius calderae (strain DSM 22663 / VKM B-2946 / 1633)</name>
    <dbReference type="NCBI Taxonomy" id="1184251"/>
    <lineage>
        <taxon>Archaea</taxon>
        <taxon>Thermoproteota</taxon>
        <taxon>Thermoprotei</taxon>
        <taxon>Desulfurococcales</taxon>
        <taxon>Desulfurococcaceae</taxon>
        <taxon>Thermogladius</taxon>
    </lineage>
</organism>
<dbReference type="AlphaFoldDB" id="I3TEW4"/>
<gene>
    <name evidence="2" type="ordered locus">TCELL_0878</name>
</gene>
<dbReference type="GO" id="GO:0045936">
    <property type="term" value="P:negative regulation of phosphate metabolic process"/>
    <property type="evidence" value="ECO:0007669"/>
    <property type="project" value="InterPro"/>
</dbReference>
<dbReference type="STRING" id="1184251.TCELL_0878"/>
<keyword evidence="3" id="KW-1185">Reference proteome</keyword>
<dbReference type="SUPFAM" id="SSF109755">
    <property type="entry name" value="PhoU-like"/>
    <property type="match status" value="1"/>
</dbReference>
<feature type="domain" description="SpoVT-AbrB" evidence="1">
    <location>
        <begin position="29"/>
        <end position="75"/>
    </location>
</feature>
<name>I3TEW4_THEC1</name>
<dbReference type="KEGG" id="thg:TCELL_0878"/>
<dbReference type="PANTHER" id="PTHR42930">
    <property type="entry name" value="PHOSPHATE-SPECIFIC TRANSPORT SYSTEM ACCESSORY PROTEIN PHOU"/>
    <property type="match status" value="1"/>
</dbReference>
<dbReference type="InParanoid" id="I3TEW4"/>
<dbReference type="Proteomes" id="UP000005270">
    <property type="component" value="Chromosome"/>
</dbReference>
<dbReference type="Gene3D" id="1.20.58.220">
    <property type="entry name" value="Phosphate transport system protein phou homolog 2, domain 2"/>
    <property type="match status" value="1"/>
</dbReference>
<protein>
    <submittedName>
        <fullName evidence="2">Phosphate uptake regulator, PhoU</fullName>
    </submittedName>
</protein>
<dbReference type="Pfam" id="PF04014">
    <property type="entry name" value="MazE_antitoxin"/>
    <property type="match status" value="1"/>
</dbReference>
<sequence>MLTFKCPLKYLTLYRYTLSRALFKRRIQVMSGSTYMVSLPKDWARLHNLKQHDEVVIEILPDLSLKISPVQSRRSFEKSYTFYLSGLRAYDMIQLVSAYLAGYDEVKINCGRCSADYARSVVRELINKTIGLEIVETSQFEYVVKNVAGDFSIGVDEIILRVFRILKMMLQDLSNALAKEAGRDVYREIAERDSLVDKLTLYGLRVFNKVFMGEILPKDVGFKSFAEVNVYYNILRNLERTVDHVAILARDLGDLDGRLDERVREATLNHINTLADFCDKVMNLYASKSGKDFSSLLNVEYENVKKAEETSRRMIASNPNYFFIYDNLYRVRGYLLDIVELVSDIKYLTQRLQFEEG</sequence>
<proteinExistence type="predicted"/>